<proteinExistence type="predicted"/>
<accession>A0A2N5DX79</accession>
<evidence type="ECO:0000256" key="1">
    <source>
        <dbReference type="SAM" id="MobiDB-lite"/>
    </source>
</evidence>
<dbReference type="AlphaFoldDB" id="A0A2N5DX79"/>
<feature type="compositionally biased region" description="Basic and acidic residues" evidence="1">
    <location>
        <begin position="49"/>
        <end position="64"/>
    </location>
</feature>
<gene>
    <name evidence="2" type="ORF">CYR32_16300</name>
</gene>
<sequence length="64" mass="7332">MQESIRMMLRILQEEVRDTSRMENESLSTEQTGGSGRLKEYAPAGCRMTRQDERGTPERDGRLG</sequence>
<protein>
    <submittedName>
        <fullName evidence="2">Uncharacterized protein</fullName>
    </submittedName>
</protein>
<dbReference type="EMBL" id="PJZH01000021">
    <property type="protein sequence ID" value="PLR31917.1"/>
    <property type="molecule type" value="Genomic_DNA"/>
</dbReference>
<keyword evidence="3" id="KW-1185">Reference proteome</keyword>
<evidence type="ECO:0000313" key="3">
    <source>
        <dbReference type="Proteomes" id="UP000234503"/>
    </source>
</evidence>
<organism evidence="2 3">
    <name type="scientific">Chimaeribacter coloradensis</name>
    <dbReference type="NCBI Taxonomy" id="2060068"/>
    <lineage>
        <taxon>Bacteria</taxon>
        <taxon>Pseudomonadati</taxon>
        <taxon>Pseudomonadota</taxon>
        <taxon>Gammaproteobacteria</taxon>
        <taxon>Enterobacterales</taxon>
        <taxon>Yersiniaceae</taxon>
        <taxon>Chimaeribacter</taxon>
    </lineage>
</organism>
<name>A0A2N5DX79_9GAMM</name>
<dbReference type="Proteomes" id="UP000234503">
    <property type="component" value="Unassembled WGS sequence"/>
</dbReference>
<reference evidence="2 3" key="1">
    <citation type="submission" date="2017-12" db="EMBL/GenBank/DDBJ databases">
        <title>Characterization of six clinical isolates of Enterochimera gen. nov., a novel genus of the Yersiniaciae family and the three species Enterochimera arupensis sp. nov., Enterochimera coloradensis sp. nov, and Enterochimera californica sp. nov.</title>
        <authorList>
            <person name="Rossi A."/>
            <person name="Fisher M."/>
        </authorList>
    </citation>
    <scope>NUCLEOTIDE SEQUENCE [LARGE SCALE GENOMIC DNA]</scope>
    <source>
        <strain evidence="3">2016-Iso4</strain>
    </source>
</reference>
<comment type="caution">
    <text evidence="2">The sequence shown here is derived from an EMBL/GenBank/DDBJ whole genome shotgun (WGS) entry which is preliminary data.</text>
</comment>
<evidence type="ECO:0000313" key="2">
    <source>
        <dbReference type="EMBL" id="PLR31917.1"/>
    </source>
</evidence>
<feature type="region of interest" description="Disordered" evidence="1">
    <location>
        <begin position="16"/>
        <end position="64"/>
    </location>
</feature>